<evidence type="ECO:0000313" key="4">
    <source>
        <dbReference type="EMBL" id="GAX10885.1"/>
    </source>
</evidence>
<feature type="domain" description="Zeta toxin" evidence="3">
    <location>
        <begin position="379"/>
        <end position="546"/>
    </location>
</feature>
<accession>A0A1Z5JA71</accession>
<dbReference type="InterPro" id="IPR027417">
    <property type="entry name" value="P-loop_NTPase"/>
</dbReference>
<evidence type="ECO:0000313" key="5">
    <source>
        <dbReference type="Proteomes" id="UP000198406"/>
    </source>
</evidence>
<dbReference type="SUPFAM" id="SSF52540">
    <property type="entry name" value="P-loop containing nucleoside triphosphate hydrolases"/>
    <property type="match status" value="1"/>
</dbReference>
<feature type="domain" description="Zeta toxin" evidence="3">
    <location>
        <begin position="104"/>
        <end position="192"/>
    </location>
</feature>
<name>A0A1Z5JA71_FISSO</name>
<dbReference type="GO" id="GO:0005524">
    <property type="term" value="F:ATP binding"/>
    <property type="evidence" value="ECO:0007669"/>
    <property type="project" value="UniProtKB-KW"/>
</dbReference>
<evidence type="ECO:0000259" key="3">
    <source>
        <dbReference type="Pfam" id="PF06414"/>
    </source>
</evidence>
<proteinExistence type="predicted"/>
<dbReference type="GO" id="GO:0016301">
    <property type="term" value="F:kinase activity"/>
    <property type="evidence" value="ECO:0007669"/>
    <property type="project" value="InterPro"/>
</dbReference>
<protein>
    <recommendedName>
        <fullName evidence="3">Zeta toxin domain-containing protein</fullName>
    </recommendedName>
</protein>
<keyword evidence="2" id="KW-0067">ATP-binding</keyword>
<keyword evidence="5" id="KW-1185">Reference proteome</keyword>
<keyword evidence="1" id="KW-0547">Nucleotide-binding</keyword>
<comment type="caution">
    <text evidence="4">The sequence shown here is derived from an EMBL/GenBank/DDBJ whole genome shotgun (WGS) entry which is preliminary data.</text>
</comment>
<dbReference type="InterPro" id="IPR010488">
    <property type="entry name" value="Zeta_toxin_domain"/>
</dbReference>
<dbReference type="EMBL" id="BDSP01000027">
    <property type="protein sequence ID" value="GAX10885.1"/>
    <property type="molecule type" value="Genomic_DNA"/>
</dbReference>
<dbReference type="AlphaFoldDB" id="A0A1Z5JA71"/>
<evidence type="ECO:0000256" key="1">
    <source>
        <dbReference type="ARBA" id="ARBA00022741"/>
    </source>
</evidence>
<sequence>MLPEHVINADDITAINSSPDETAPSERMPALSSSCSFKPFGLEDSTEEHFRSRDDEKRFYGAYGHIREKMDYSYHSHYQKQRQWLHDSIMDDILNSASPAELQCEPWAILVVCAPGTESMSSMAELLRKNHLPFPSMVTIDTDEIRQYLPEYAFFLRESPDLADTRTEKECDYIAETLMLAALQSGRNVLFMTRRIDISSCKQKIHCLRTSSLSLKVGLIHVIPSLAIVADGTLTDLERTSDVRKGPTDFVEQSKSDVDYYCSIIKDSDGLQPTEEIRQQFATIFGQQRSVEVPNIQRLASGDNTVCPKRHRLFSVLRSSEENHQSDDRLFYGRFAHIRATLDYSYHRNYTFERQMLQDAIISEFLDATYFTDKHGDKCTTPTEPWVVFTAGAMGSGKSYTMRHLVNRGLFPLLAFVRVDPDELRRYLPEFHLYIQQSPEDAGTLTRKEAGLISEILTLAALQEGKNVLVDGSLRDAPWYEEYFEKLRGTYPHVRLAIIHVSAPREMVLARASKRAHSTGRIVPEELLLAAIDEVPKSVKKLAPLVNYHVELENADEIRIVDPPDETWDSFQATWAQ</sequence>
<dbReference type="Pfam" id="PF06414">
    <property type="entry name" value="Zeta_toxin"/>
    <property type="match status" value="2"/>
</dbReference>
<dbReference type="OrthoDB" id="430679at2759"/>
<dbReference type="Proteomes" id="UP000198406">
    <property type="component" value="Unassembled WGS sequence"/>
</dbReference>
<organism evidence="4 5">
    <name type="scientific">Fistulifera solaris</name>
    <name type="common">Oleaginous diatom</name>
    <dbReference type="NCBI Taxonomy" id="1519565"/>
    <lineage>
        <taxon>Eukaryota</taxon>
        <taxon>Sar</taxon>
        <taxon>Stramenopiles</taxon>
        <taxon>Ochrophyta</taxon>
        <taxon>Bacillariophyta</taxon>
        <taxon>Bacillariophyceae</taxon>
        <taxon>Bacillariophycidae</taxon>
        <taxon>Naviculales</taxon>
        <taxon>Naviculaceae</taxon>
        <taxon>Fistulifera</taxon>
    </lineage>
</organism>
<gene>
    <name evidence="4" type="ORF">FisN_UnNu013</name>
</gene>
<dbReference type="InParanoid" id="A0A1Z5JA71"/>
<dbReference type="Gene3D" id="3.40.50.300">
    <property type="entry name" value="P-loop containing nucleotide triphosphate hydrolases"/>
    <property type="match status" value="2"/>
</dbReference>
<evidence type="ECO:0000256" key="2">
    <source>
        <dbReference type="ARBA" id="ARBA00022840"/>
    </source>
</evidence>
<reference evidence="4 5" key="1">
    <citation type="journal article" date="2015" name="Plant Cell">
        <title>Oil accumulation by the oleaginous diatom Fistulifera solaris as revealed by the genome and transcriptome.</title>
        <authorList>
            <person name="Tanaka T."/>
            <person name="Maeda Y."/>
            <person name="Veluchamy A."/>
            <person name="Tanaka M."/>
            <person name="Abida H."/>
            <person name="Marechal E."/>
            <person name="Bowler C."/>
            <person name="Muto M."/>
            <person name="Sunaga Y."/>
            <person name="Tanaka M."/>
            <person name="Yoshino T."/>
            <person name="Taniguchi T."/>
            <person name="Fukuda Y."/>
            <person name="Nemoto M."/>
            <person name="Matsumoto M."/>
            <person name="Wong P.S."/>
            <person name="Aburatani S."/>
            <person name="Fujibuchi W."/>
        </authorList>
    </citation>
    <scope>NUCLEOTIDE SEQUENCE [LARGE SCALE GENOMIC DNA]</scope>
    <source>
        <strain evidence="4 5">JPCC DA0580</strain>
    </source>
</reference>